<dbReference type="EMBL" id="UINC01195344">
    <property type="protein sequence ID" value="SVE11866.1"/>
    <property type="molecule type" value="Genomic_DNA"/>
</dbReference>
<protein>
    <recommendedName>
        <fullName evidence="1">AB hydrolase-1 domain-containing protein</fullName>
    </recommendedName>
</protein>
<accession>A0A383AV73</accession>
<proteinExistence type="predicted"/>
<dbReference type="SUPFAM" id="SSF53474">
    <property type="entry name" value="alpha/beta-Hydrolases"/>
    <property type="match status" value="1"/>
</dbReference>
<name>A0A383AV73_9ZZZZ</name>
<feature type="non-terminal residue" evidence="2">
    <location>
        <position position="138"/>
    </location>
</feature>
<dbReference type="PANTHER" id="PTHR43689:SF8">
    <property type="entry name" value="ALPHA_BETA-HYDROLASES SUPERFAMILY PROTEIN"/>
    <property type="match status" value="1"/>
</dbReference>
<dbReference type="PRINTS" id="PR00111">
    <property type="entry name" value="ABHYDROLASE"/>
</dbReference>
<dbReference type="PANTHER" id="PTHR43689">
    <property type="entry name" value="HYDROLASE"/>
    <property type="match status" value="1"/>
</dbReference>
<evidence type="ECO:0000259" key="1">
    <source>
        <dbReference type="Pfam" id="PF00561"/>
    </source>
</evidence>
<dbReference type="InterPro" id="IPR029058">
    <property type="entry name" value="AB_hydrolase_fold"/>
</dbReference>
<feature type="domain" description="AB hydrolase-1" evidence="1">
    <location>
        <begin position="7"/>
        <end position="119"/>
    </location>
</feature>
<gene>
    <name evidence="2" type="ORF">METZ01_LOCUS464720</name>
</gene>
<sequence>MTGPQVALVHGFGTSFEATWVGNGWAALLEDAGRTVIGVDLLGHGTAEKPADPDDYRNLEQRVLDVLPPEPVDGIGFSMGAQVLLWLAAHHPDRFGRLVVSGIGRNLFDSDVEWRPKMVEAVRTGVAATPELRYFAQL</sequence>
<dbReference type="Pfam" id="PF00561">
    <property type="entry name" value="Abhydrolase_1"/>
    <property type="match status" value="1"/>
</dbReference>
<organism evidence="2">
    <name type="scientific">marine metagenome</name>
    <dbReference type="NCBI Taxonomy" id="408172"/>
    <lineage>
        <taxon>unclassified sequences</taxon>
        <taxon>metagenomes</taxon>
        <taxon>ecological metagenomes</taxon>
    </lineage>
</organism>
<reference evidence="2" key="1">
    <citation type="submission" date="2018-05" db="EMBL/GenBank/DDBJ databases">
        <authorList>
            <person name="Lanie J.A."/>
            <person name="Ng W.-L."/>
            <person name="Kazmierczak K.M."/>
            <person name="Andrzejewski T.M."/>
            <person name="Davidsen T.M."/>
            <person name="Wayne K.J."/>
            <person name="Tettelin H."/>
            <person name="Glass J.I."/>
            <person name="Rusch D."/>
            <person name="Podicherti R."/>
            <person name="Tsui H.-C.T."/>
            <person name="Winkler M.E."/>
        </authorList>
    </citation>
    <scope>NUCLEOTIDE SEQUENCE</scope>
</reference>
<dbReference type="InterPro" id="IPR000073">
    <property type="entry name" value="AB_hydrolase_1"/>
</dbReference>
<dbReference type="Gene3D" id="3.40.50.1820">
    <property type="entry name" value="alpha/beta hydrolase"/>
    <property type="match status" value="1"/>
</dbReference>
<dbReference type="AlphaFoldDB" id="A0A383AV73"/>
<evidence type="ECO:0000313" key="2">
    <source>
        <dbReference type="EMBL" id="SVE11866.1"/>
    </source>
</evidence>